<evidence type="ECO:0000256" key="2">
    <source>
        <dbReference type="ARBA" id="ARBA00023125"/>
    </source>
</evidence>
<proteinExistence type="predicted"/>
<reference evidence="6 7" key="1">
    <citation type="journal article" date="2020" name="Mol. Plant">
        <title>The Chromosome-Based Rubber Tree Genome Provides New Insights into Spurge Genome Evolution and Rubber Biosynthesis.</title>
        <authorList>
            <person name="Liu J."/>
            <person name="Shi C."/>
            <person name="Shi C.C."/>
            <person name="Li W."/>
            <person name="Zhang Q.J."/>
            <person name="Zhang Y."/>
            <person name="Li K."/>
            <person name="Lu H.F."/>
            <person name="Shi C."/>
            <person name="Zhu S.T."/>
            <person name="Xiao Z.Y."/>
            <person name="Nan H."/>
            <person name="Yue Y."/>
            <person name="Zhu X.G."/>
            <person name="Wu Y."/>
            <person name="Hong X.N."/>
            <person name="Fan G.Y."/>
            <person name="Tong Y."/>
            <person name="Zhang D."/>
            <person name="Mao C.L."/>
            <person name="Liu Y.L."/>
            <person name="Hao S.J."/>
            <person name="Liu W.Q."/>
            <person name="Lv M.Q."/>
            <person name="Zhang H.B."/>
            <person name="Liu Y."/>
            <person name="Hu-Tang G.R."/>
            <person name="Wang J.P."/>
            <person name="Wang J.H."/>
            <person name="Sun Y.H."/>
            <person name="Ni S.B."/>
            <person name="Chen W.B."/>
            <person name="Zhang X.C."/>
            <person name="Jiao Y.N."/>
            <person name="Eichler E.E."/>
            <person name="Li G.H."/>
            <person name="Liu X."/>
            <person name="Gao L.Z."/>
        </authorList>
    </citation>
    <scope>NUCLEOTIDE SEQUENCE [LARGE SCALE GENOMIC DNA]</scope>
    <source>
        <strain evidence="7">cv. GT1</strain>
        <tissue evidence="6">Leaf</tissue>
    </source>
</reference>
<evidence type="ECO:0000259" key="5">
    <source>
        <dbReference type="PROSITE" id="PS51005"/>
    </source>
</evidence>
<dbReference type="Pfam" id="PF02365">
    <property type="entry name" value="NAM"/>
    <property type="match status" value="1"/>
</dbReference>
<evidence type="ECO:0000313" key="7">
    <source>
        <dbReference type="Proteomes" id="UP000467840"/>
    </source>
</evidence>
<dbReference type="SUPFAM" id="SSF101941">
    <property type="entry name" value="NAC domain"/>
    <property type="match status" value="1"/>
</dbReference>
<dbReference type="InterPro" id="IPR003441">
    <property type="entry name" value="NAC-dom"/>
</dbReference>
<keyword evidence="1" id="KW-0805">Transcription regulation</keyword>
<gene>
    <name evidence="6" type="ORF">GH714_023221</name>
</gene>
<dbReference type="Gene3D" id="2.170.150.80">
    <property type="entry name" value="NAC domain"/>
    <property type="match status" value="1"/>
</dbReference>
<keyword evidence="4" id="KW-0539">Nucleus</keyword>
<dbReference type="PANTHER" id="PTHR31744:SF211">
    <property type="entry name" value="OS04G0691300 PROTEIN"/>
    <property type="match status" value="1"/>
</dbReference>
<sequence length="196" mass="22517">MEMESCVPPGFRFYPTEEELVGYYLKRKINSLKIDLDIIIDIDLYKIEPWDIQARCKLGYDEQNEWYFFSHKDRKYTNHYTYGHSSESNCKFSSAAAFGSDPADQLVSSHPFLENNQLIDLPQLDSPNTLSKSFATREGFHNNNGVSSEDFDEQRSNNNSTQFIDWKNLDSLLASQVNNSTSSSCAKFIAIYATEL</sequence>
<dbReference type="Proteomes" id="UP000467840">
    <property type="component" value="Chromosome 18"/>
</dbReference>
<dbReference type="EMBL" id="JAAGAX010000012">
    <property type="protein sequence ID" value="KAF2297409.1"/>
    <property type="molecule type" value="Genomic_DNA"/>
</dbReference>
<name>A0A6A6LCR2_HEVBR</name>
<evidence type="ECO:0000313" key="6">
    <source>
        <dbReference type="EMBL" id="KAF2297409.1"/>
    </source>
</evidence>
<comment type="caution">
    <text evidence="6">The sequence shown here is derived from an EMBL/GenBank/DDBJ whole genome shotgun (WGS) entry which is preliminary data.</text>
</comment>
<evidence type="ECO:0000256" key="4">
    <source>
        <dbReference type="ARBA" id="ARBA00023242"/>
    </source>
</evidence>
<keyword evidence="7" id="KW-1185">Reference proteome</keyword>
<dbReference type="GO" id="GO:0006355">
    <property type="term" value="P:regulation of DNA-templated transcription"/>
    <property type="evidence" value="ECO:0007669"/>
    <property type="project" value="InterPro"/>
</dbReference>
<dbReference type="PANTHER" id="PTHR31744">
    <property type="entry name" value="PROTEIN CUP-SHAPED COTYLEDON 2-RELATED"/>
    <property type="match status" value="1"/>
</dbReference>
<dbReference type="PROSITE" id="PS51005">
    <property type="entry name" value="NAC"/>
    <property type="match status" value="1"/>
</dbReference>
<accession>A0A6A6LCR2</accession>
<evidence type="ECO:0000256" key="3">
    <source>
        <dbReference type="ARBA" id="ARBA00023163"/>
    </source>
</evidence>
<feature type="domain" description="NAC" evidence="5">
    <location>
        <begin position="7"/>
        <end position="159"/>
    </location>
</feature>
<keyword evidence="2" id="KW-0238">DNA-binding</keyword>
<keyword evidence="3" id="KW-0804">Transcription</keyword>
<dbReference type="GO" id="GO:0003677">
    <property type="term" value="F:DNA binding"/>
    <property type="evidence" value="ECO:0007669"/>
    <property type="project" value="UniProtKB-KW"/>
</dbReference>
<evidence type="ECO:0000256" key="1">
    <source>
        <dbReference type="ARBA" id="ARBA00023015"/>
    </source>
</evidence>
<organism evidence="6 7">
    <name type="scientific">Hevea brasiliensis</name>
    <name type="common">Para rubber tree</name>
    <name type="synonym">Siphonia brasiliensis</name>
    <dbReference type="NCBI Taxonomy" id="3981"/>
    <lineage>
        <taxon>Eukaryota</taxon>
        <taxon>Viridiplantae</taxon>
        <taxon>Streptophyta</taxon>
        <taxon>Embryophyta</taxon>
        <taxon>Tracheophyta</taxon>
        <taxon>Spermatophyta</taxon>
        <taxon>Magnoliopsida</taxon>
        <taxon>eudicotyledons</taxon>
        <taxon>Gunneridae</taxon>
        <taxon>Pentapetalae</taxon>
        <taxon>rosids</taxon>
        <taxon>fabids</taxon>
        <taxon>Malpighiales</taxon>
        <taxon>Euphorbiaceae</taxon>
        <taxon>Crotonoideae</taxon>
        <taxon>Micrandreae</taxon>
        <taxon>Hevea</taxon>
    </lineage>
</organism>
<dbReference type="InterPro" id="IPR036093">
    <property type="entry name" value="NAC_dom_sf"/>
</dbReference>
<protein>
    <recommendedName>
        <fullName evidence="5">NAC domain-containing protein</fullName>
    </recommendedName>
</protein>
<dbReference type="AlphaFoldDB" id="A0A6A6LCR2"/>